<keyword evidence="1" id="KW-0863">Zinc-finger</keyword>
<evidence type="ECO:0000256" key="1">
    <source>
        <dbReference type="PROSITE-ProRule" id="PRU00042"/>
    </source>
</evidence>
<dbReference type="Gene3D" id="3.30.160.60">
    <property type="entry name" value="Classic Zinc Finger"/>
    <property type="match status" value="1"/>
</dbReference>
<dbReference type="PROSITE" id="PS00028">
    <property type="entry name" value="ZINC_FINGER_C2H2_1"/>
    <property type="match status" value="1"/>
</dbReference>
<dbReference type="EMBL" id="CALNXI010001881">
    <property type="protein sequence ID" value="CAH3178922.1"/>
    <property type="molecule type" value="Genomic_DNA"/>
</dbReference>
<keyword evidence="5" id="KW-1185">Reference proteome</keyword>
<feature type="domain" description="C2H2-type" evidence="3">
    <location>
        <begin position="84"/>
        <end position="114"/>
    </location>
</feature>
<dbReference type="PANTHER" id="PTHR33845:SF1">
    <property type="entry name" value="C2H2-TYPE DOMAIN-CONTAINING PROTEIN"/>
    <property type="match status" value="1"/>
</dbReference>
<keyword evidence="1" id="KW-0479">Metal-binding</keyword>
<keyword evidence="1" id="KW-0862">Zinc</keyword>
<dbReference type="PANTHER" id="PTHR33845">
    <property type="entry name" value="C2H2-TYPE DOMAIN-CONTAINING PROTEIN"/>
    <property type="match status" value="1"/>
</dbReference>
<comment type="caution">
    <text evidence="4">The sequence shown here is derived from an EMBL/GenBank/DDBJ whole genome shotgun (WGS) entry which is preliminary data.</text>
</comment>
<accession>A0ABN8RKV7</accession>
<feature type="region of interest" description="Disordered" evidence="2">
    <location>
        <begin position="46"/>
        <end position="79"/>
    </location>
</feature>
<evidence type="ECO:0000313" key="5">
    <source>
        <dbReference type="Proteomes" id="UP001159427"/>
    </source>
</evidence>
<organism evidence="4 5">
    <name type="scientific">Porites evermanni</name>
    <dbReference type="NCBI Taxonomy" id="104178"/>
    <lineage>
        <taxon>Eukaryota</taxon>
        <taxon>Metazoa</taxon>
        <taxon>Cnidaria</taxon>
        <taxon>Anthozoa</taxon>
        <taxon>Hexacorallia</taxon>
        <taxon>Scleractinia</taxon>
        <taxon>Fungiina</taxon>
        <taxon>Poritidae</taxon>
        <taxon>Porites</taxon>
    </lineage>
</organism>
<evidence type="ECO:0000313" key="4">
    <source>
        <dbReference type="EMBL" id="CAH3178922.1"/>
    </source>
</evidence>
<evidence type="ECO:0000256" key="2">
    <source>
        <dbReference type="SAM" id="MobiDB-lite"/>
    </source>
</evidence>
<evidence type="ECO:0000259" key="3">
    <source>
        <dbReference type="PROSITE" id="PS50157"/>
    </source>
</evidence>
<name>A0ABN8RKV7_9CNID</name>
<protein>
    <recommendedName>
        <fullName evidence="3">C2H2-type domain-containing protein</fullName>
    </recommendedName>
</protein>
<reference evidence="4 5" key="1">
    <citation type="submission" date="2022-05" db="EMBL/GenBank/DDBJ databases">
        <authorList>
            <consortium name="Genoscope - CEA"/>
            <person name="William W."/>
        </authorList>
    </citation>
    <scope>NUCLEOTIDE SEQUENCE [LARGE SCALE GENOMIC DNA]</scope>
</reference>
<dbReference type="PROSITE" id="PS50157">
    <property type="entry name" value="ZINC_FINGER_C2H2_2"/>
    <property type="match status" value="1"/>
</dbReference>
<proteinExistence type="predicted"/>
<dbReference type="InterPro" id="IPR013087">
    <property type="entry name" value="Znf_C2H2_type"/>
</dbReference>
<gene>
    <name evidence="4" type="ORF">PEVE_00012054</name>
</gene>
<dbReference type="Proteomes" id="UP001159427">
    <property type="component" value="Unassembled WGS sequence"/>
</dbReference>
<sequence>MSYVSNLHYSHGRIRTWRAYDIGPGKSVPWTKFSIPEECELPTIEAIRPRRTGGHSLVTEKEDSSESEDESSDTLSSATNSRLFTCPEEGCIKSFMRHPSLVKHLDCEKHKRKL</sequence>